<dbReference type="Gene3D" id="1.20.5.4130">
    <property type="match status" value="1"/>
</dbReference>
<dbReference type="InterPro" id="IPR038005">
    <property type="entry name" value="RX-like_CC"/>
</dbReference>
<keyword evidence="2" id="KW-0433">Leucine-rich repeat</keyword>
<evidence type="ECO:0000256" key="6">
    <source>
        <dbReference type="ARBA" id="ARBA00023054"/>
    </source>
</evidence>
<evidence type="ECO:0000256" key="1">
    <source>
        <dbReference type="ARBA" id="ARBA00008894"/>
    </source>
</evidence>
<organism evidence="10 11">
    <name type="scientific">Panicum miliaceum</name>
    <name type="common">Proso millet</name>
    <name type="synonym">Broomcorn millet</name>
    <dbReference type="NCBI Taxonomy" id="4540"/>
    <lineage>
        <taxon>Eukaryota</taxon>
        <taxon>Viridiplantae</taxon>
        <taxon>Streptophyta</taxon>
        <taxon>Embryophyta</taxon>
        <taxon>Tracheophyta</taxon>
        <taxon>Spermatophyta</taxon>
        <taxon>Magnoliopsida</taxon>
        <taxon>Liliopsida</taxon>
        <taxon>Poales</taxon>
        <taxon>Poaceae</taxon>
        <taxon>PACMAD clade</taxon>
        <taxon>Panicoideae</taxon>
        <taxon>Panicodae</taxon>
        <taxon>Paniceae</taxon>
        <taxon>Panicinae</taxon>
        <taxon>Panicum</taxon>
        <taxon>Panicum sect. Panicum</taxon>
    </lineage>
</organism>
<dbReference type="STRING" id="4540.A0A3L6PKC1"/>
<dbReference type="EMBL" id="PQIB02000017">
    <property type="protein sequence ID" value="RLM58068.1"/>
    <property type="molecule type" value="Genomic_DNA"/>
</dbReference>
<dbReference type="InterPro" id="IPR055414">
    <property type="entry name" value="LRR_R13L4/SHOC2-like"/>
</dbReference>
<evidence type="ECO:0000313" key="11">
    <source>
        <dbReference type="Proteomes" id="UP000275267"/>
    </source>
</evidence>
<dbReference type="Gene3D" id="1.10.10.10">
    <property type="entry name" value="Winged helix-like DNA-binding domain superfamily/Winged helix DNA-binding domain"/>
    <property type="match status" value="1"/>
</dbReference>
<dbReference type="CDD" id="cd14798">
    <property type="entry name" value="RX-CC_like"/>
    <property type="match status" value="1"/>
</dbReference>
<dbReference type="AlphaFoldDB" id="A0A3L6PKC1"/>
<evidence type="ECO:0000256" key="2">
    <source>
        <dbReference type="ARBA" id="ARBA00022614"/>
    </source>
</evidence>
<keyword evidence="6" id="KW-0175">Coiled coil</keyword>
<dbReference type="PANTHER" id="PTHR23155:SF1062">
    <property type="entry name" value="OS11G0579400 PROTEIN"/>
    <property type="match status" value="1"/>
</dbReference>
<feature type="domain" description="Disease resistance protein winged helix" evidence="8">
    <location>
        <begin position="402"/>
        <end position="477"/>
    </location>
</feature>
<comment type="similarity">
    <text evidence="1">Belongs to the disease resistance NB-LRR family.</text>
</comment>
<accession>A0A3L6PKC1</accession>
<dbReference type="OrthoDB" id="661671at2759"/>
<dbReference type="InterPro" id="IPR041118">
    <property type="entry name" value="Rx_N"/>
</dbReference>
<gene>
    <name evidence="10" type="ORF">C2845_PM18G12190</name>
</gene>
<dbReference type="SUPFAM" id="SSF52058">
    <property type="entry name" value="L domain-like"/>
    <property type="match status" value="1"/>
</dbReference>
<dbReference type="Pfam" id="PF23598">
    <property type="entry name" value="LRR_14"/>
    <property type="match status" value="1"/>
</dbReference>
<dbReference type="InterPro" id="IPR032675">
    <property type="entry name" value="LRR_dom_sf"/>
</dbReference>
<dbReference type="PANTHER" id="PTHR23155">
    <property type="entry name" value="DISEASE RESISTANCE PROTEIN RP"/>
    <property type="match status" value="1"/>
</dbReference>
<reference evidence="11" key="1">
    <citation type="journal article" date="2019" name="Nat. Commun.">
        <title>The genome of broomcorn millet.</title>
        <authorList>
            <person name="Zou C."/>
            <person name="Miki D."/>
            <person name="Li D."/>
            <person name="Tang Q."/>
            <person name="Xiao L."/>
            <person name="Rajput S."/>
            <person name="Deng P."/>
            <person name="Jia W."/>
            <person name="Huang R."/>
            <person name="Zhang M."/>
            <person name="Sun Y."/>
            <person name="Hu J."/>
            <person name="Fu X."/>
            <person name="Schnable P.S."/>
            <person name="Li F."/>
            <person name="Zhang H."/>
            <person name="Feng B."/>
            <person name="Zhu X."/>
            <person name="Liu R."/>
            <person name="Schnable J.C."/>
            <person name="Zhu J.-K."/>
            <person name="Zhang H."/>
        </authorList>
    </citation>
    <scope>NUCLEOTIDE SEQUENCE [LARGE SCALE GENOMIC DNA]</scope>
</reference>
<evidence type="ECO:0000313" key="10">
    <source>
        <dbReference type="EMBL" id="RLM58068.1"/>
    </source>
</evidence>
<evidence type="ECO:0000259" key="7">
    <source>
        <dbReference type="Pfam" id="PF18052"/>
    </source>
</evidence>
<dbReference type="GO" id="GO:0042742">
    <property type="term" value="P:defense response to bacterium"/>
    <property type="evidence" value="ECO:0007669"/>
    <property type="project" value="UniProtKB-ARBA"/>
</dbReference>
<sequence length="822" mass="92540">MAGAQGAVDSLLGRLTSALLDEAPLLGGLRGDVEFIKDEMETMNALLRHLTDDDAQRRDHLVRAWMKQVSGLSRDCEGNLELYLHRVGGPVADPSGGSYLLRHLRRLLWLLRTLSARHRIATRIRELKVRARDVGDRRKRYGITVPDSAGADAYEVDAQYSTEGAAGNEKDLRRRAVLLGGAEPPSDEQEIVTKGIGTLIKCLSKEPAPATAGTRDHEIGGVRAGQEDDEQLASNLRGHLKDKRFLIVITRVSKEYFSWKSLLDALLHAADGCHPGSAIILTTWHDEVALSSSPYKIINARSLTEFYATYKLTGDRWYDMLTGDTRYLIVRNLLSDSSAFARKMFLHLLYVNPTMTEEELSRFRNAILKCQRLNKSVAQRIVMFCYDELPSKYRSCLLYLSIFPEGHLIKTTSLARRWIAEGIVTATTRSDELAKSAVDEAEHYWDELLTRGFISPVEISAAGNIKSFTLHHEVHKVITKIVRDGLEKHHLKSICKILLLKYLSLRNTDVTELPKQIKELQCLETLDIRQTKVRMLARKAIVLPLLKHFLAGHKISGSNDARLSEESFPSVEMPLGIQKMKNMEILSHVQVSNSDSEPASIAQLLKLRKLGVALHSRKVKLSDLFRQIEKLHKCLRSLSIRMDRPAGSGNHDEEELVEALPSIPQFIERLNICGITSRLVCSIIKEQHQLSKITLSETHLKEDDLCILGNLGGLRGLRLQHKSYTGSEFAFKKCEFQSLIYLLVEGQDITNIRFATGAAPKLEWIVWSFATMDALSGIDWLPKLKKVELNGDCDLDPIQEALEGHPNAAILEHKPRQHRQEE</sequence>
<proteinExistence type="inferred from homology"/>
<dbReference type="GO" id="GO:0000166">
    <property type="term" value="F:nucleotide binding"/>
    <property type="evidence" value="ECO:0007669"/>
    <property type="project" value="UniProtKB-KW"/>
</dbReference>
<dbReference type="InterPro" id="IPR058922">
    <property type="entry name" value="WHD_DRP"/>
</dbReference>
<dbReference type="InterPro" id="IPR044974">
    <property type="entry name" value="Disease_R_plants"/>
</dbReference>
<dbReference type="Pfam" id="PF18052">
    <property type="entry name" value="Rx_N"/>
    <property type="match status" value="1"/>
</dbReference>
<keyword evidence="5" id="KW-0611">Plant defense</keyword>
<evidence type="ECO:0000256" key="3">
    <source>
        <dbReference type="ARBA" id="ARBA00022737"/>
    </source>
</evidence>
<dbReference type="GO" id="GO:0009626">
    <property type="term" value="P:plant-type hypersensitive response"/>
    <property type="evidence" value="ECO:0007669"/>
    <property type="project" value="UniProtKB-ARBA"/>
</dbReference>
<evidence type="ECO:0000256" key="4">
    <source>
        <dbReference type="ARBA" id="ARBA00022741"/>
    </source>
</evidence>
<dbReference type="GO" id="GO:0002758">
    <property type="term" value="P:innate immune response-activating signaling pathway"/>
    <property type="evidence" value="ECO:0007669"/>
    <property type="project" value="UniProtKB-ARBA"/>
</dbReference>
<feature type="domain" description="Disease resistance R13L4/SHOC-2-like LRR" evidence="9">
    <location>
        <begin position="485"/>
        <end position="797"/>
    </location>
</feature>
<feature type="domain" description="Disease resistance N-terminal" evidence="7">
    <location>
        <begin position="7"/>
        <end position="88"/>
    </location>
</feature>
<evidence type="ECO:0000256" key="5">
    <source>
        <dbReference type="ARBA" id="ARBA00022821"/>
    </source>
</evidence>
<protein>
    <submittedName>
        <fullName evidence="10">Uncharacterized protein</fullName>
    </submittedName>
</protein>
<dbReference type="Gene3D" id="3.80.10.10">
    <property type="entry name" value="Ribonuclease Inhibitor"/>
    <property type="match status" value="2"/>
</dbReference>
<evidence type="ECO:0000259" key="9">
    <source>
        <dbReference type="Pfam" id="PF23598"/>
    </source>
</evidence>
<evidence type="ECO:0000259" key="8">
    <source>
        <dbReference type="Pfam" id="PF23559"/>
    </source>
</evidence>
<keyword evidence="3" id="KW-0677">Repeat</keyword>
<comment type="caution">
    <text evidence="10">The sequence shown here is derived from an EMBL/GenBank/DDBJ whole genome shotgun (WGS) entry which is preliminary data.</text>
</comment>
<dbReference type="FunFam" id="1.10.10.10:FF:000322">
    <property type="entry name" value="Probable disease resistance protein At1g63360"/>
    <property type="match status" value="1"/>
</dbReference>
<keyword evidence="4" id="KW-0547">Nucleotide-binding</keyword>
<keyword evidence="11" id="KW-1185">Reference proteome</keyword>
<dbReference type="Proteomes" id="UP000275267">
    <property type="component" value="Unassembled WGS sequence"/>
</dbReference>
<dbReference type="InterPro" id="IPR036388">
    <property type="entry name" value="WH-like_DNA-bd_sf"/>
</dbReference>
<name>A0A3L6PKC1_PANMI</name>
<dbReference type="Pfam" id="PF23559">
    <property type="entry name" value="WHD_DRP"/>
    <property type="match status" value="1"/>
</dbReference>